<evidence type="ECO:0000313" key="4">
    <source>
        <dbReference type="Proteomes" id="UP000054498"/>
    </source>
</evidence>
<dbReference type="InterPro" id="IPR036005">
    <property type="entry name" value="Creatinase/aminopeptidase-like"/>
</dbReference>
<keyword evidence="1" id="KW-0158">Chromosome</keyword>
<name>A0A0D2MIB2_9CHLO</name>
<organism evidence="3 4">
    <name type="scientific">Monoraphidium neglectum</name>
    <dbReference type="NCBI Taxonomy" id="145388"/>
    <lineage>
        <taxon>Eukaryota</taxon>
        <taxon>Viridiplantae</taxon>
        <taxon>Chlorophyta</taxon>
        <taxon>core chlorophytes</taxon>
        <taxon>Chlorophyceae</taxon>
        <taxon>CS clade</taxon>
        <taxon>Sphaeropleales</taxon>
        <taxon>Selenastraceae</taxon>
        <taxon>Monoraphidium</taxon>
    </lineage>
</organism>
<dbReference type="SMART" id="SM01285">
    <property type="entry name" value="FACT-Spt16_Nlob"/>
    <property type="match status" value="1"/>
</dbReference>
<dbReference type="Gene3D" id="3.90.230.10">
    <property type="entry name" value="Creatinase/methionine aminopeptidase superfamily"/>
    <property type="match status" value="1"/>
</dbReference>
<keyword evidence="1" id="KW-0805">Transcription regulation</keyword>
<dbReference type="Gene3D" id="3.40.350.10">
    <property type="entry name" value="Creatinase/prolidase N-terminal domain"/>
    <property type="match status" value="1"/>
</dbReference>
<keyword evidence="1" id="KW-0227">DNA damage</keyword>
<sequence length="329" mass="35415">MGDVAIDQGAFGKRLKLLYESWKGNRSSLWEDSGALGVVVGSTSEDLRYLKSISLHLWLFGYELPDTVLVFTEKEVHVLTSQKKANLLQPLKDACQSSAGASLVIHVKAKGDDGGTAMGAMLDAAKEQAGGELKLGHLPKDQHQGALAGLWAQRIASAPGVECADVSGGFADLFGCKDETEVLNVKKAAFLAGKAIEQLWFAARPRWLGAGQMVVVRRGGGLRRGARPGRWLVMGFVVERVEETIDQEKKVKHSKLSEMVEGVVTEPTKIGVKLRAENCDIAYPPVFQSGGRFDLKLSASSDDTNLAQEGVITVALGTRYGSYCANIAR</sequence>
<evidence type="ECO:0000256" key="1">
    <source>
        <dbReference type="RuleBase" id="RU367052"/>
    </source>
</evidence>
<dbReference type="PANTHER" id="PTHR13980:SF15">
    <property type="entry name" value="FACT COMPLEX SUBUNIT SPT16"/>
    <property type="match status" value="1"/>
</dbReference>
<dbReference type="InterPro" id="IPR029149">
    <property type="entry name" value="Creatin/AminoP/Spt16_N"/>
</dbReference>
<dbReference type="RefSeq" id="XP_013899441.1">
    <property type="nucleotide sequence ID" value="XM_014043987.1"/>
</dbReference>
<reference evidence="3 4" key="1">
    <citation type="journal article" date="2013" name="BMC Genomics">
        <title>Reconstruction of the lipid metabolism for the microalga Monoraphidium neglectum from its genome sequence reveals characteristics suitable for biofuel production.</title>
        <authorList>
            <person name="Bogen C."/>
            <person name="Al-Dilaimi A."/>
            <person name="Albersmeier A."/>
            <person name="Wichmann J."/>
            <person name="Grundmann M."/>
            <person name="Rupp O."/>
            <person name="Lauersen K.J."/>
            <person name="Blifernez-Klassen O."/>
            <person name="Kalinowski J."/>
            <person name="Goesmann A."/>
            <person name="Mussgnug J.H."/>
            <person name="Kruse O."/>
        </authorList>
    </citation>
    <scope>NUCLEOTIDE SEQUENCE [LARGE SCALE GENOMIC DNA]</scope>
    <source>
        <strain evidence="3 4">SAG 48.87</strain>
    </source>
</reference>
<keyword evidence="4" id="KW-1185">Reference proteome</keyword>
<keyword evidence="1" id="KW-0539">Nucleus</keyword>
<gene>
    <name evidence="3" type="ORF">MNEG_7538</name>
</gene>
<dbReference type="GO" id="GO:0006281">
    <property type="term" value="P:DNA repair"/>
    <property type="evidence" value="ECO:0007669"/>
    <property type="project" value="UniProtKB-UniRule"/>
</dbReference>
<dbReference type="Proteomes" id="UP000054498">
    <property type="component" value="Unassembled WGS sequence"/>
</dbReference>
<comment type="subcellular location">
    <subcellularLocation>
        <location evidence="1">Nucleus</location>
    </subcellularLocation>
    <subcellularLocation>
        <location evidence="1">Chromosome</location>
    </subcellularLocation>
</comment>
<dbReference type="GO" id="GO:0031491">
    <property type="term" value="F:nucleosome binding"/>
    <property type="evidence" value="ECO:0007669"/>
    <property type="project" value="TreeGrafter"/>
</dbReference>
<dbReference type="AlphaFoldDB" id="A0A0D2MIB2"/>
<feature type="domain" description="FACT complex subunit SPT16 N-terminal lobe" evidence="2">
    <location>
        <begin position="6"/>
        <end position="170"/>
    </location>
</feature>
<accession>A0A0D2MIB2</accession>
<dbReference type="STRING" id="145388.A0A0D2MIB2"/>
<dbReference type="InterPro" id="IPR029148">
    <property type="entry name" value="FACT-SPT16_Nlobe"/>
</dbReference>
<comment type="function">
    <text evidence="1">Component of the FACT complex, a general chromatin factor that acts to reorganize nucleosomes. The FACT complex is involved in multiple processes that require DNA as a template such as mRNA elongation, DNA replication and DNA repair. During transcription elongation the FACT complex acts as a histone chaperone that both destabilizes and restores nucleosomal structure. It facilitates the passage of RNA polymerase II and transcription by promoting the dissociation of one histone H2A-H2B dimer from the nucleosome, then subsequently promotes the reestablishment of the nucleosome following the passage of RNA polymerase II.</text>
</comment>
<dbReference type="OrthoDB" id="10251642at2759"/>
<keyword evidence="1" id="KW-0235">DNA replication</keyword>
<protein>
    <recommendedName>
        <fullName evidence="1">FACT complex subunit</fullName>
    </recommendedName>
</protein>
<dbReference type="InterPro" id="IPR040258">
    <property type="entry name" value="Spt16"/>
</dbReference>
<dbReference type="GO" id="GO:0006260">
    <property type="term" value="P:DNA replication"/>
    <property type="evidence" value="ECO:0007669"/>
    <property type="project" value="UniProtKB-KW"/>
</dbReference>
<dbReference type="Pfam" id="PF14826">
    <property type="entry name" value="FACT-Spt16_Nlob"/>
    <property type="match status" value="1"/>
</dbReference>
<comment type="similarity">
    <text evidence="1">Belongs to the peptidase M24 family. SPT16 subfamily.</text>
</comment>
<comment type="subunit">
    <text evidence="1">Component of the FACT complex.</text>
</comment>
<dbReference type="GO" id="GO:0035101">
    <property type="term" value="C:FACT complex"/>
    <property type="evidence" value="ECO:0007669"/>
    <property type="project" value="UniProtKB-UniRule"/>
</dbReference>
<dbReference type="KEGG" id="mng:MNEG_7538"/>
<dbReference type="GeneID" id="25740414"/>
<dbReference type="PANTHER" id="PTHR13980">
    <property type="entry name" value="CDC68 RELATED"/>
    <property type="match status" value="1"/>
</dbReference>
<dbReference type="FunFam" id="3.40.350.10:FF:000006">
    <property type="entry name" value="FACT complex subunit SPT16"/>
    <property type="match status" value="1"/>
</dbReference>
<evidence type="ECO:0000259" key="2">
    <source>
        <dbReference type="SMART" id="SM01285"/>
    </source>
</evidence>
<evidence type="ECO:0000313" key="3">
    <source>
        <dbReference type="EMBL" id="KIZ00422.1"/>
    </source>
</evidence>
<keyword evidence="1" id="KW-0234">DNA repair</keyword>
<dbReference type="GO" id="GO:0006368">
    <property type="term" value="P:transcription elongation by RNA polymerase II"/>
    <property type="evidence" value="ECO:0007669"/>
    <property type="project" value="TreeGrafter"/>
</dbReference>
<dbReference type="EMBL" id="KK101561">
    <property type="protein sequence ID" value="KIZ00422.1"/>
    <property type="molecule type" value="Genomic_DNA"/>
</dbReference>
<keyword evidence="1" id="KW-0804">Transcription</keyword>
<proteinExistence type="inferred from homology"/>